<feature type="chain" id="PRO_5012587924" evidence="6">
    <location>
        <begin position="16"/>
        <end position="171"/>
    </location>
</feature>
<dbReference type="AlphaFoldDB" id="A0A0B1T8L5"/>
<evidence type="ECO:0000256" key="4">
    <source>
        <dbReference type="ARBA" id="ARBA00023157"/>
    </source>
</evidence>
<dbReference type="GO" id="GO:0006952">
    <property type="term" value="P:defense response"/>
    <property type="evidence" value="ECO:0007669"/>
    <property type="project" value="InterPro"/>
</dbReference>
<dbReference type="Pfam" id="PF14865">
    <property type="entry name" value="Macin"/>
    <property type="match status" value="2"/>
</dbReference>
<dbReference type="InterPro" id="IPR029230">
    <property type="entry name" value="Macin"/>
</dbReference>
<keyword evidence="6" id="KW-0732">Signal</keyword>
<organism evidence="7 8">
    <name type="scientific">Oesophagostomum dentatum</name>
    <name type="common">Nodular worm</name>
    <dbReference type="NCBI Taxonomy" id="61180"/>
    <lineage>
        <taxon>Eukaryota</taxon>
        <taxon>Metazoa</taxon>
        <taxon>Ecdysozoa</taxon>
        <taxon>Nematoda</taxon>
        <taxon>Chromadorea</taxon>
        <taxon>Rhabditida</taxon>
        <taxon>Rhabditina</taxon>
        <taxon>Rhabditomorpha</taxon>
        <taxon>Strongyloidea</taxon>
        <taxon>Strongylidae</taxon>
        <taxon>Oesophagostomum</taxon>
    </lineage>
</organism>
<sequence>MKYIVLLALVACAGAISIKECYENWNRCTPQTKFLTGPIWKSCADYCSKCLGKEKGECVTVENKKCSGGYQCSLAMNHFVLIALIVCAVALFAEAGCYKNWSRCTPQTAFWTGILWKSCPDFCRQCRGRASGSCVKVYNRACSGGYQCQCHGRSIKKSTNPLVIATCALGL</sequence>
<dbReference type="Gene3D" id="3.30.30.100">
    <property type="match status" value="2"/>
</dbReference>
<dbReference type="InterPro" id="IPR038456">
    <property type="entry name" value="Macin_sf"/>
</dbReference>
<evidence type="ECO:0000313" key="8">
    <source>
        <dbReference type="Proteomes" id="UP000053660"/>
    </source>
</evidence>
<dbReference type="Proteomes" id="UP000053660">
    <property type="component" value="Unassembled WGS sequence"/>
</dbReference>
<evidence type="ECO:0000256" key="2">
    <source>
        <dbReference type="ARBA" id="ARBA00010366"/>
    </source>
</evidence>
<reference evidence="7 8" key="1">
    <citation type="submission" date="2014-03" db="EMBL/GenBank/DDBJ databases">
        <title>Draft genome of the hookworm Oesophagostomum dentatum.</title>
        <authorList>
            <person name="Mitreva M."/>
        </authorList>
    </citation>
    <scope>NUCLEOTIDE SEQUENCE [LARGE SCALE GENOMIC DNA]</scope>
    <source>
        <strain evidence="7 8">OD-Hann</strain>
    </source>
</reference>
<keyword evidence="5" id="KW-1133">Transmembrane helix</keyword>
<proteinExistence type="inferred from homology"/>
<keyword evidence="5" id="KW-0472">Membrane</keyword>
<comment type="subcellular location">
    <subcellularLocation>
        <location evidence="1">Secreted</location>
    </subcellularLocation>
</comment>
<gene>
    <name evidence="7" type="ORF">OESDEN_06154</name>
</gene>
<keyword evidence="8" id="KW-1185">Reference proteome</keyword>
<evidence type="ECO:0000256" key="6">
    <source>
        <dbReference type="SAM" id="SignalP"/>
    </source>
</evidence>
<evidence type="ECO:0000256" key="1">
    <source>
        <dbReference type="ARBA" id="ARBA00004613"/>
    </source>
</evidence>
<comment type="similarity">
    <text evidence="2">Belongs to the macin family.</text>
</comment>
<evidence type="ECO:0000313" key="7">
    <source>
        <dbReference type="EMBL" id="KHJ93923.1"/>
    </source>
</evidence>
<name>A0A0B1T8L5_OESDE</name>
<protein>
    <submittedName>
        <fullName evidence="7">Uncharacterized protein</fullName>
    </submittedName>
</protein>
<evidence type="ECO:0000256" key="5">
    <source>
        <dbReference type="SAM" id="Phobius"/>
    </source>
</evidence>
<feature type="signal peptide" evidence="6">
    <location>
        <begin position="1"/>
        <end position="15"/>
    </location>
</feature>
<dbReference type="OrthoDB" id="5794840at2759"/>
<accession>A0A0B1T8L5</accession>
<evidence type="ECO:0000256" key="3">
    <source>
        <dbReference type="ARBA" id="ARBA00022525"/>
    </source>
</evidence>
<dbReference type="GO" id="GO:0005576">
    <property type="term" value="C:extracellular region"/>
    <property type="evidence" value="ECO:0007669"/>
    <property type="project" value="UniProtKB-SubCell"/>
</dbReference>
<keyword evidence="3" id="KW-0964">Secreted</keyword>
<keyword evidence="4" id="KW-1015">Disulfide bond</keyword>
<feature type="transmembrane region" description="Helical" evidence="5">
    <location>
        <begin position="74"/>
        <end position="93"/>
    </location>
</feature>
<dbReference type="EMBL" id="KN550542">
    <property type="protein sequence ID" value="KHJ93923.1"/>
    <property type="molecule type" value="Genomic_DNA"/>
</dbReference>
<keyword evidence="5" id="KW-0812">Transmembrane</keyword>